<dbReference type="AlphaFoldDB" id="A0A9K3KRZ1"/>
<reference evidence="2" key="1">
    <citation type="journal article" date="2021" name="Sci. Rep.">
        <title>Diploid genomic architecture of Nitzschia inconspicua, an elite biomass production diatom.</title>
        <authorList>
            <person name="Oliver A."/>
            <person name="Podell S."/>
            <person name="Pinowska A."/>
            <person name="Traller J.C."/>
            <person name="Smith S.R."/>
            <person name="McClure R."/>
            <person name="Beliaev A."/>
            <person name="Bohutskyi P."/>
            <person name="Hill E.A."/>
            <person name="Rabines A."/>
            <person name="Zheng H."/>
            <person name="Allen L.Z."/>
            <person name="Kuo A."/>
            <person name="Grigoriev I.V."/>
            <person name="Allen A.E."/>
            <person name="Hazlebeck D."/>
            <person name="Allen E.E."/>
        </authorList>
    </citation>
    <scope>NUCLEOTIDE SEQUENCE</scope>
    <source>
        <strain evidence="2">Hildebrandi</strain>
    </source>
</reference>
<dbReference type="EMBL" id="JAGRRH010000019">
    <property type="protein sequence ID" value="KAG7348770.1"/>
    <property type="molecule type" value="Genomic_DNA"/>
</dbReference>
<protein>
    <submittedName>
        <fullName evidence="2">Uncharacterized protein</fullName>
    </submittedName>
</protein>
<organism evidence="2 3">
    <name type="scientific">Nitzschia inconspicua</name>
    <dbReference type="NCBI Taxonomy" id="303405"/>
    <lineage>
        <taxon>Eukaryota</taxon>
        <taxon>Sar</taxon>
        <taxon>Stramenopiles</taxon>
        <taxon>Ochrophyta</taxon>
        <taxon>Bacillariophyta</taxon>
        <taxon>Bacillariophyceae</taxon>
        <taxon>Bacillariophycidae</taxon>
        <taxon>Bacillariales</taxon>
        <taxon>Bacillariaceae</taxon>
        <taxon>Nitzschia</taxon>
    </lineage>
</organism>
<feature type="region of interest" description="Disordered" evidence="1">
    <location>
        <begin position="1"/>
        <end position="29"/>
    </location>
</feature>
<name>A0A9K3KRZ1_9STRA</name>
<sequence>MRVSEGLSEVSLHSSEGPLTKSDLKDIAQPQPMILQRKQQNPALNPSRWYVDMGKEQNPCDSPTLLLERISHHSKRTKRAVVPQREEVEKFLCQRRWMSKMEDEDDDTIDLYSSSDPRCQHDKQIWLPRTKNREKQERMEDPQMLVVFHHQHPIVHREYSDHHTERLSHDDIPLPPRRKRSNPSLLVKSSTLCGLN</sequence>
<dbReference type="Proteomes" id="UP000693970">
    <property type="component" value="Unassembled WGS sequence"/>
</dbReference>
<reference evidence="2" key="2">
    <citation type="submission" date="2021-04" db="EMBL/GenBank/DDBJ databases">
        <authorList>
            <person name="Podell S."/>
        </authorList>
    </citation>
    <scope>NUCLEOTIDE SEQUENCE</scope>
    <source>
        <strain evidence="2">Hildebrandi</strain>
    </source>
</reference>
<accession>A0A9K3KRZ1</accession>
<evidence type="ECO:0000313" key="2">
    <source>
        <dbReference type="EMBL" id="KAG7348770.1"/>
    </source>
</evidence>
<gene>
    <name evidence="2" type="ORF">IV203_011367</name>
</gene>
<feature type="compositionally biased region" description="Basic and acidic residues" evidence="1">
    <location>
        <begin position="158"/>
        <end position="172"/>
    </location>
</feature>
<evidence type="ECO:0000256" key="1">
    <source>
        <dbReference type="SAM" id="MobiDB-lite"/>
    </source>
</evidence>
<feature type="region of interest" description="Disordered" evidence="1">
    <location>
        <begin position="158"/>
        <end position="196"/>
    </location>
</feature>
<evidence type="ECO:0000313" key="3">
    <source>
        <dbReference type="Proteomes" id="UP000693970"/>
    </source>
</evidence>
<proteinExistence type="predicted"/>
<keyword evidence="3" id="KW-1185">Reference proteome</keyword>
<feature type="compositionally biased region" description="Polar residues" evidence="1">
    <location>
        <begin position="182"/>
        <end position="196"/>
    </location>
</feature>
<comment type="caution">
    <text evidence="2">The sequence shown here is derived from an EMBL/GenBank/DDBJ whole genome shotgun (WGS) entry which is preliminary data.</text>
</comment>